<evidence type="ECO:0000313" key="1">
    <source>
        <dbReference type="EMBL" id="MXQ73113.1"/>
    </source>
</evidence>
<dbReference type="AlphaFoldDB" id="A0A6N8U8S0"/>
<evidence type="ECO:0000313" key="2">
    <source>
        <dbReference type="Proteomes" id="UP000434036"/>
    </source>
</evidence>
<dbReference type="RefSeq" id="WP_160624534.1">
    <property type="nucleotide sequence ID" value="NZ_WUUQ01000001.1"/>
</dbReference>
<proteinExistence type="predicted"/>
<reference evidence="1 2" key="1">
    <citation type="submission" date="2019-12" db="EMBL/GenBank/DDBJ databases">
        <authorList>
            <person name="Yang R."/>
        </authorList>
    </citation>
    <scope>NUCLEOTIDE SEQUENCE [LARGE SCALE GENOMIC DNA]</scope>
    <source>
        <strain evidence="1 2">DONG20-135</strain>
    </source>
</reference>
<dbReference type="EMBL" id="WUUQ01000001">
    <property type="protein sequence ID" value="MXQ73113.1"/>
    <property type="molecule type" value="Genomic_DNA"/>
</dbReference>
<comment type="caution">
    <text evidence="1">The sequence shown here is derived from an EMBL/GenBank/DDBJ whole genome shotgun (WGS) entry which is preliminary data.</text>
</comment>
<sequence length="252" mass="29503">MAACSNKDDNTKLSNSEVVELLEKKGYKFNISDEEETHYVYFTNINKDDESYIWVQKYDNTYVGTNYTFSKEDVNEKHANIIDKEENDSKDEKLQYDAYLDWLNEMGLKKSQIINVLDYYDKKHTTSNTKSDDSSDVEKRLINLGYKLESDDESYIIKSIETFGDYQNVGVSVFNLENNTFATTIEGKLYLINWKDKTITYKTGEAYYTYNTDTHSWVSDEDNIDAEIKVINIFANFLKYLTANKIYLNNFV</sequence>
<gene>
    <name evidence="1" type="ORF">GSF08_04090</name>
</gene>
<keyword evidence="2" id="KW-1185">Reference proteome</keyword>
<accession>A0A6N8U8S0</accession>
<organism evidence="1 2">
    <name type="scientific">Copranaerobaculum intestinale</name>
    <dbReference type="NCBI Taxonomy" id="2692629"/>
    <lineage>
        <taxon>Bacteria</taxon>
        <taxon>Bacillati</taxon>
        <taxon>Bacillota</taxon>
        <taxon>Erysipelotrichia</taxon>
        <taxon>Erysipelotrichales</taxon>
        <taxon>Erysipelotrichaceae</taxon>
        <taxon>Copranaerobaculum</taxon>
    </lineage>
</organism>
<dbReference type="Proteomes" id="UP000434036">
    <property type="component" value="Unassembled WGS sequence"/>
</dbReference>
<name>A0A6N8U8S0_9FIRM</name>
<protein>
    <submittedName>
        <fullName evidence="1">Uncharacterized protein</fullName>
    </submittedName>
</protein>
<reference evidence="1 2" key="2">
    <citation type="submission" date="2020-01" db="EMBL/GenBank/DDBJ databases">
        <title>Clostridiaceae sp. nov. isolated from the gut of human by culturomics.</title>
        <authorList>
            <person name="Chang Y."/>
        </authorList>
    </citation>
    <scope>NUCLEOTIDE SEQUENCE [LARGE SCALE GENOMIC DNA]</scope>
    <source>
        <strain evidence="1 2">DONG20-135</strain>
    </source>
</reference>